<comment type="cofactor">
    <cofactor evidence="3">
        <name>Zn(2+)</name>
        <dbReference type="ChEBI" id="CHEBI:29105"/>
    </cofactor>
    <text evidence="3">Binds 1 divalent metal cation per subunit.</text>
</comment>
<dbReference type="RefSeq" id="WP_156016023.1">
    <property type="nucleotide sequence ID" value="NZ_WGGD01000004.1"/>
</dbReference>
<feature type="binding site" evidence="3">
    <location>
        <position position="98"/>
    </location>
    <ligand>
        <name>substrate</name>
    </ligand>
</feature>
<feature type="domain" description="SMP-30/Gluconolactonase/LRE-like region" evidence="4">
    <location>
        <begin position="13"/>
        <end position="252"/>
    </location>
</feature>
<reference evidence="5 7" key="1">
    <citation type="submission" date="2019-10" db="EMBL/GenBank/DDBJ databases">
        <title>Sequencing and Assembly of Multiple Reported Metal-Biooxidizing Members of the Extremely Thermoacidophilic Archaeal Family Sulfolobaceae.</title>
        <authorList>
            <person name="Counts J.A."/>
            <person name="Kelly R.M."/>
        </authorList>
    </citation>
    <scope>NUCLEOTIDE SEQUENCE [LARGE SCALE GENOMIC DNA]</scope>
    <source>
        <strain evidence="5 7">DSM 6482</strain>
    </source>
</reference>
<dbReference type="GO" id="GO:0004341">
    <property type="term" value="F:gluconolactonase activity"/>
    <property type="evidence" value="ECO:0007669"/>
    <property type="project" value="TreeGrafter"/>
</dbReference>
<name>A0A6A9QJL3_SULME</name>
<feature type="active site" description="Proton donor/acceptor" evidence="2">
    <location>
        <position position="194"/>
    </location>
</feature>
<dbReference type="Proteomes" id="UP000470772">
    <property type="component" value="Unassembled WGS sequence"/>
</dbReference>
<dbReference type="PANTHER" id="PTHR10907">
    <property type="entry name" value="REGUCALCIN"/>
    <property type="match status" value="1"/>
</dbReference>
<keyword evidence="3" id="KW-0862">Zinc</keyword>
<dbReference type="InterPro" id="IPR005511">
    <property type="entry name" value="SMP-30"/>
</dbReference>
<dbReference type="EMBL" id="WGGD01000004">
    <property type="protein sequence ID" value="MUN27908.1"/>
    <property type="molecule type" value="Genomic_DNA"/>
</dbReference>
<dbReference type="GO" id="GO:0019853">
    <property type="term" value="P:L-ascorbic acid biosynthetic process"/>
    <property type="evidence" value="ECO:0007669"/>
    <property type="project" value="TreeGrafter"/>
</dbReference>
<dbReference type="InterPro" id="IPR013658">
    <property type="entry name" value="SGL"/>
</dbReference>
<comment type="similarity">
    <text evidence="1">Belongs to the SMP-30/CGR1 family.</text>
</comment>
<feature type="binding site" evidence="3">
    <location>
        <position position="15"/>
    </location>
    <ligand>
        <name>a divalent metal cation</name>
        <dbReference type="ChEBI" id="CHEBI:60240"/>
    </ligand>
</feature>
<dbReference type="EMBL" id="WGGD01000005">
    <property type="protein sequence ID" value="MUN29761.1"/>
    <property type="molecule type" value="Genomic_DNA"/>
</dbReference>
<sequence length="279" mass="31522">MELQLFSNTRLTLGEGPVYDVRLKSVFWVDILGMKIMRKNLETGLETILRLPDMVSSLCVVNEETIILTMRHSFSLLNLKDGSLKELARVEEDKENNRFNDGKCDKLGRYWAGTMDMKERNPTGSLYKFFKSPVEVFDGLTISNGLGWDPDNEIMYLIDTPKRKVFAFDFDLSKGEIYNMSVAVDFGHEPGNPDGMAVDEEGFLWVAHWGGGKVSRWSPRGEKKGEIKVQVSKVTSITFGGEDMNEVFITTAKGEEPLSGYIFTGKAEVSGIPNYRFRL</sequence>
<evidence type="ECO:0000313" key="7">
    <source>
        <dbReference type="Proteomes" id="UP000470772"/>
    </source>
</evidence>
<keyword evidence="7" id="KW-1185">Reference proteome</keyword>
<dbReference type="PRINTS" id="PR01790">
    <property type="entry name" value="SMP30FAMILY"/>
</dbReference>
<comment type="caution">
    <text evidence="5">The sequence shown here is derived from an EMBL/GenBank/DDBJ whole genome shotgun (WGS) entry which is preliminary data.</text>
</comment>
<proteinExistence type="inferred from homology"/>
<evidence type="ECO:0000313" key="6">
    <source>
        <dbReference type="EMBL" id="MUN29761.1"/>
    </source>
</evidence>
<accession>A0A6A9QJL3</accession>
<dbReference type="InterPro" id="IPR011042">
    <property type="entry name" value="6-blade_b-propeller_TolB-like"/>
</dbReference>
<protein>
    <submittedName>
        <fullName evidence="5">SMP-30/gluconolactonase/LRE family protein</fullName>
    </submittedName>
</protein>
<gene>
    <name evidence="5" type="ORF">GC250_00125</name>
    <name evidence="6" type="ORF">GC250_10005</name>
</gene>
<dbReference type="PANTHER" id="PTHR10907:SF47">
    <property type="entry name" value="REGUCALCIN"/>
    <property type="match status" value="1"/>
</dbReference>
<organism evidence="5 7">
    <name type="scientific">Sulfuracidifex metallicus DSM 6482 = JCM 9184</name>
    <dbReference type="NCBI Taxonomy" id="523847"/>
    <lineage>
        <taxon>Archaea</taxon>
        <taxon>Thermoproteota</taxon>
        <taxon>Thermoprotei</taxon>
        <taxon>Sulfolobales</taxon>
        <taxon>Sulfolobaceae</taxon>
        <taxon>Sulfuracidifex</taxon>
    </lineage>
</organism>
<dbReference type="Gene3D" id="2.120.10.30">
    <property type="entry name" value="TolB, C-terminal domain"/>
    <property type="match status" value="1"/>
</dbReference>
<feature type="binding site" evidence="3">
    <location>
        <position position="100"/>
    </location>
    <ligand>
        <name>substrate</name>
    </ligand>
</feature>
<evidence type="ECO:0000256" key="3">
    <source>
        <dbReference type="PIRSR" id="PIRSR605511-2"/>
    </source>
</evidence>
<evidence type="ECO:0000313" key="5">
    <source>
        <dbReference type="EMBL" id="MUN27908.1"/>
    </source>
</evidence>
<evidence type="ECO:0000259" key="4">
    <source>
        <dbReference type="Pfam" id="PF08450"/>
    </source>
</evidence>
<feature type="binding site" evidence="3">
    <location>
        <position position="194"/>
    </location>
    <ligand>
        <name>a divalent metal cation</name>
        <dbReference type="ChEBI" id="CHEBI:60240"/>
    </ligand>
</feature>
<keyword evidence="3" id="KW-0479">Metal-binding</keyword>
<feature type="binding site" evidence="3">
    <location>
        <position position="144"/>
    </location>
    <ligand>
        <name>a divalent metal cation</name>
        <dbReference type="ChEBI" id="CHEBI:60240"/>
    </ligand>
</feature>
<dbReference type="SUPFAM" id="SSF63829">
    <property type="entry name" value="Calcium-dependent phosphotriesterase"/>
    <property type="match status" value="1"/>
</dbReference>
<dbReference type="GO" id="GO:0005509">
    <property type="term" value="F:calcium ion binding"/>
    <property type="evidence" value="ECO:0007669"/>
    <property type="project" value="TreeGrafter"/>
</dbReference>
<evidence type="ECO:0000256" key="2">
    <source>
        <dbReference type="PIRSR" id="PIRSR605511-1"/>
    </source>
</evidence>
<dbReference type="Pfam" id="PF08450">
    <property type="entry name" value="SGL"/>
    <property type="match status" value="1"/>
</dbReference>
<evidence type="ECO:0000256" key="1">
    <source>
        <dbReference type="ARBA" id="ARBA00008853"/>
    </source>
</evidence>
<dbReference type="AlphaFoldDB" id="A0A6A9QJL3"/>